<dbReference type="PROSITE" id="PS50011">
    <property type="entry name" value="PROTEIN_KINASE_DOM"/>
    <property type="match status" value="1"/>
</dbReference>
<evidence type="ECO:0000256" key="7">
    <source>
        <dbReference type="ARBA" id="ARBA00022741"/>
    </source>
</evidence>
<keyword evidence="3" id="KW-1003">Cell membrane</keyword>
<dbReference type="EMBL" id="SSTE01020484">
    <property type="protein sequence ID" value="KAA0034314.1"/>
    <property type="molecule type" value="Genomic_DNA"/>
</dbReference>
<evidence type="ECO:0000256" key="2">
    <source>
        <dbReference type="ARBA" id="ARBA00012513"/>
    </source>
</evidence>
<dbReference type="Pfam" id="PF07714">
    <property type="entry name" value="PK_Tyr_Ser-Thr"/>
    <property type="match status" value="1"/>
</dbReference>
<evidence type="ECO:0000256" key="6">
    <source>
        <dbReference type="ARBA" id="ARBA00022692"/>
    </source>
</evidence>
<evidence type="ECO:0000256" key="10">
    <source>
        <dbReference type="ARBA" id="ARBA00022989"/>
    </source>
</evidence>
<feature type="compositionally biased region" description="Low complexity" evidence="15">
    <location>
        <begin position="1"/>
        <end position="27"/>
    </location>
</feature>
<dbReference type="GO" id="GO:0005524">
    <property type="term" value="F:ATP binding"/>
    <property type="evidence" value="ECO:0007669"/>
    <property type="project" value="UniProtKB-UniRule"/>
</dbReference>
<dbReference type="AlphaFoldDB" id="A0A5A7SSW8"/>
<evidence type="ECO:0000256" key="16">
    <source>
        <dbReference type="SAM" id="Phobius"/>
    </source>
</evidence>
<dbReference type="InterPro" id="IPR001245">
    <property type="entry name" value="Ser-Thr/Tyr_kinase_cat_dom"/>
</dbReference>
<dbReference type="InterPro" id="IPR000719">
    <property type="entry name" value="Prot_kinase_dom"/>
</dbReference>
<evidence type="ECO:0000256" key="4">
    <source>
        <dbReference type="ARBA" id="ARBA00022527"/>
    </source>
</evidence>
<name>A0A5A7SSW8_CUCMM</name>
<evidence type="ECO:0000313" key="18">
    <source>
        <dbReference type="EMBL" id="KAA0034314.1"/>
    </source>
</evidence>
<keyword evidence="8 18" id="KW-0418">Kinase</keyword>
<reference evidence="18 19" key="1">
    <citation type="submission" date="2019-08" db="EMBL/GenBank/DDBJ databases">
        <title>Draft genome sequences of two oriental melons (Cucumis melo L. var makuwa).</title>
        <authorList>
            <person name="Kwon S.-Y."/>
        </authorList>
    </citation>
    <scope>NUCLEOTIDE SEQUENCE [LARGE SCALE GENOMIC DNA]</scope>
    <source>
        <strain evidence="19">cv. SW 3</strain>
        <tissue evidence="18">Leaf</tissue>
    </source>
</reference>
<dbReference type="Proteomes" id="UP000321393">
    <property type="component" value="Unassembled WGS sequence"/>
</dbReference>
<dbReference type="InterPro" id="IPR008271">
    <property type="entry name" value="Ser/Thr_kinase_AS"/>
</dbReference>
<keyword evidence="4" id="KW-0723">Serine/threonine-protein kinase</keyword>
<keyword evidence="7 14" id="KW-0547">Nucleotide-binding</keyword>
<feature type="compositionally biased region" description="Polar residues" evidence="15">
    <location>
        <begin position="180"/>
        <end position="193"/>
    </location>
</feature>
<comment type="subcellular location">
    <subcellularLocation>
        <location evidence="1">Cell membrane</location>
        <topology evidence="1">Single-pass membrane protein</topology>
    </subcellularLocation>
</comment>
<dbReference type="SUPFAM" id="SSF56112">
    <property type="entry name" value="Protein kinase-like (PK-like)"/>
    <property type="match status" value="1"/>
</dbReference>
<dbReference type="Gene3D" id="3.30.200.20">
    <property type="entry name" value="Phosphorylase Kinase, domain 1"/>
    <property type="match status" value="1"/>
</dbReference>
<dbReference type="GO" id="GO:0005886">
    <property type="term" value="C:plasma membrane"/>
    <property type="evidence" value="ECO:0007669"/>
    <property type="project" value="UniProtKB-SubCell"/>
</dbReference>
<evidence type="ECO:0000256" key="11">
    <source>
        <dbReference type="ARBA" id="ARBA00023136"/>
    </source>
</evidence>
<evidence type="ECO:0000256" key="12">
    <source>
        <dbReference type="ARBA" id="ARBA00047899"/>
    </source>
</evidence>
<evidence type="ECO:0000256" key="8">
    <source>
        <dbReference type="ARBA" id="ARBA00022777"/>
    </source>
</evidence>
<feature type="compositionally biased region" description="Polar residues" evidence="15">
    <location>
        <begin position="222"/>
        <end position="283"/>
    </location>
</feature>
<dbReference type="Gene3D" id="1.10.510.10">
    <property type="entry name" value="Transferase(Phosphotransferase) domain 1"/>
    <property type="match status" value="1"/>
</dbReference>
<dbReference type="FunFam" id="3.30.200.20:FF:000212">
    <property type="entry name" value="Proline-rich receptor-like protein kinase PERK8"/>
    <property type="match status" value="1"/>
</dbReference>
<feature type="binding site" evidence="14">
    <location>
        <position position="430"/>
    </location>
    <ligand>
        <name>ATP</name>
        <dbReference type="ChEBI" id="CHEBI:30616"/>
    </ligand>
</feature>
<comment type="catalytic activity">
    <reaction evidence="13">
        <text>L-seryl-[protein] + ATP = O-phospho-L-seryl-[protein] + ADP + H(+)</text>
        <dbReference type="Rhea" id="RHEA:17989"/>
        <dbReference type="Rhea" id="RHEA-COMP:9863"/>
        <dbReference type="Rhea" id="RHEA-COMP:11604"/>
        <dbReference type="ChEBI" id="CHEBI:15378"/>
        <dbReference type="ChEBI" id="CHEBI:29999"/>
        <dbReference type="ChEBI" id="CHEBI:30616"/>
        <dbReference type="ChEBI" id="CHEBI:83421"/>
        <dbReference type="ChEBI" id="CHEBI:456216"/>
        <dbReference type="EC" id="2.7.11.1"/>
    </reaction>
</comment>
<dbReference type="STRING" id="1194695.A0A5A7SSW8"/>
<dbReference type="SMART" id="SM00220">
    <property type="entry name" value="S_TKc"/>
    <property type="match status" value="1"/>
</dbReference>
<evidence type="ECO:0000256" key="9">
    <source>
        <dbReference type="ARBA" id="ARBA00022840"/>
    </source>
</evidence>
<evidence type="ECO:0000256" key="3">
    <source>
        <dbReference type="ARBA" id="ARBA00022475"/>
    </source>
</evidence>
<proteinExistence type="predicted"/>
<dbReference type="PROSITE" id="PS00107">
    <property type="entry name" value="PROTEIN_KINASE_ATP"/>
    <property type="match status" value="1"/>
</dbReference>
<keyword evidence="5" id="KW-0808">Transferase</keyword>
<feature type="compositionally biased region" description="Pro residues" evidence="15">
    <location>
        <begin position="194"/>
        <end position="208"/>
    </location>
</feature>
<keyword evidence="10 16" id="KW-1133">Transmembrane helix</keyword>
<dbReference type="PANTHER" id="PTHR47982">
    <property type="entry name" value="PROLINE-RICH RECEPTOR-LIKE PROTEIN KINASE PERK4"/>
    <property type="match status" value="1"/>
</dbReference>
<dbReference type="InterPro" id="IPR017441">
    <property type="entry name" value="Protein_kinase_ATP_BS"/>
</dbReference>
<keyword evidence="11 16" id="KW-0472">Membrane</keyword>
<keyword evidence="6 16" id="KW-0812">Transmembrane</keyword>
<dbReference type="EC" id="2.7.11.1" evidence="2"/>
<feature type="compositionally biased region" description="Pro residues" evidence="15">
    <location>
        <begin position="87"/>
        <end position="102"/>
    </location>
</feature>
<evidence type="ECO:0000256" key="5">
    <source>
        <dbReference type="ARBA" id="ARBA00022679"/>
    </source>
</evidence>
<dbReference type="GO" id="GO:0004674">
    <property type="term" value="F:protein serine/threonine kinase activity"/>
    <property type="evidence" value="ECO:0007669"/>
    <property type="project" value="UniProtKB-KW"/>
</dbReference>
<evidence type="ECO:0000256" key="14">
    <source>
        <dbReference type="PROSITE-ProRule" id="PRU10141"/>
    </source>
</evidence>
<comment type="catalytic activity">
    <reaction evidence="12">
        <text>L-threonyl-[protein] + ATP = O-phospho-L-threonyl-[protein] + ADP + H(+)</text>
        <dbReference type="Rhea" id="RHEA:46608"/>
        <dbReference type="Rhea" id="RHEA-COMP:11060"/>
        <dbReference type="Rhea" id="RHEA-COMP:11605"/>
        <dbReference type="ChEBI" id="CHEBI:15378"/>
        <dbReference type="ChEBI" id="CHEBI:30013"/>
        <dbReference type="ChEBI" id="CHEBI:30616"/>
        <dbReference type="ChEBI" id="CHEBI:61977"/>
        <dbReference type="ChEBI" id="CHEBI:456216"/>
        <dbReference type="EC" id="2.7.11.1"/>
    </reaction>
</comment>
<accession>A0A5A7SSW8</accession>
<keyword evidence="9 14" id="KW-0067">ATP-binding</keyword>
<feature type="compositionally biased region" description="Pro residues" evidence="15">
    <location>
        <begin position="115"/>
        <end position="155"/>
    </location>
</feature>
<gene>
    <name evidence="18" type="ORF">E6C27_scaffold65G003140</name>
</gene>
<organism evidence="18 19">
    <name type="scientific">Cucumis melo var. makuwa</name>
    <name type="common">Oriental melon</name>
    <dbReference type="NCBI Taxonomy" id="1194695"/>
    <lineage>
        <taxon>Eukaryota</taxon>
        <taxon>Viridiplantae</taxon>
        <taxon>Streptophyta</taxon>
        <taxon>Embryophyta</taxon>
        <taxon>Tracheophyta</taxon>
        <taxon>Spermatophyta</taxon>
        <taxon>Magnoliopsida</taxon>
        <taxon>eudicotyledons</taxon>
        <taxon>Gunneridae</taxon>
        <taxon>Pentapetalae</taxon>
        <taxon>rosids</taxon>
        <taxon>fabids</taxon>
        <taxon>Cucurbitales</taxon>
        <taxon>Cucurbitaceae</taxon>
        <taxon>Benincaseae</taxon>
        <taxon>Cucumis</taxon>
    </lineage>
</organism>
<evidence type="ECO:0000256" key="15">
    <source>
        <dbReference type="SAM" id="MobiDB-lite"/>
    </source>
</evidence>
<dbReference type="CDD" id="cd14066">
    <property type="entry name" value="STKc_IRAK"/>
    <property type="match status" value="1"/>
</dbReference>
<dbReference type="InterPro" id="IPR047117">
    <property type="entry name" value="PERK1-13-like"/>
</dbReference>
<feature type="transmembrane region" description="Helical" evidence="16">
    <location>
        <begin position="287"/>
        <end position="308"/>
    </location>
</feature>
<sequence length="784" mass="83567">MSSSNDTSSPSSDSVSDSSLPPEASDSSPPPPHSPSSSSPPPSPSTPPSPVPDGYSSLTIDQASPLPSIFQSAIKAPPIEGILSPSSSPPAPPNPGTTPPAPTGGSDSNDSDENPSPPPEDSASPPPSPPPSPRPPPPSPPPSQDPSVDPPPSPVPTTKASPAPPGSPPSKISEKDPSTPVDQSAIQAPNTPKETPPSTPTDPLPPSQNPVVIPSPGANPATGKQTPNPPQGTITTPTSESNILSPPTATSTRTPNNSPHSSDSTPVKSSLGQSNAPSSGLSSHTDVAVGAAVAGVFAIALFAVIFIFTRKKKRRVKMYTGPYMPPNNFCVKADGNYYPQQHGGNSGSTEGFYTQVPHTPLGNSFGSQKGTGYSGSGMESGVINSAKFFFSYEELMEVTSGFSRQNILGEGGFGCVYQGWLPEGKSVAVKQLKAGSGQGEREFKAEVEIISRVHHRHLVSLVGYCVSERHRLLIYEFVPNKTLEHHLHGMEPILELHHYCKIDVELCNGVPVLDWSKRLKIALGSAKGLAYLHEDCHPRIIHRDIKSANILLDDAFEAQVADFGLAKLTNDTHTHVSTRVMGTFGYMAPEYASSGKLTDRSDVFSFGVVLLELITGRKPVDPTQPLGDESLVEWARPHLLHALETGEFDGLVDPRLGKQYVESEMFRMIEAAAACVRHSAPKRPRMIQVVRALDIESDMSDLSNGVKYGQSTMYDSGQYNQDISKFRRMALGTDSFDYDSYSSGEINASRESWRFQNISSGELETQAFKGRASAPQNHPSGRQF</sequence>
<feature type="region of interest" description="Disordered" evidence="15">
    <location>
        <begin position="1"/>
        <end position="283"/>
    </location>
</feature>
<dbReference type="FunFam" id="1.10.510.10:FF:000173">
    <property type="entry name" value="proline-rich receptor-like protein kinase PERK8"/>
    <property type="match status" value="1"/>
</dbReference>
<dbReference type="PANTHER" id="PTHR47982:SF44">
    <property type="entry name" value="PROLINE-RICH RECEPTOR-LIKE PROTEIN KINASE PERK13-RELATED"/>
    <property type="match status" value="1"/>
</dbReference>
<dbReference type="PROSITE" id="PS00108">
    <property type="entry name" value="PROTEIN_KINASE_ST"/>
    <property type="match status" value="1"/>
</dbReference>
<protein>
    <recommendedName>
        <fullName evidence="2">non-specific serine/threonine protein kinase</fullName>
        <ecNumber evidence="2">2.7.11.1</ecNumber>
    </recommendedName>
</protein>
<dbReference type="PRINTS" id="PR01217">
    <property type="entry name" value="PRICHEXTENSN"/>
</dbReference>
<feature type="compositionally biased region" description="Pro residues" evidence="15">
    <location>
        <begin position="28"/>
        <end position="51"/>
    </location>
</feature>
<evidence type="ECO:0000259" key="17">
    <source>
        <dbReference type="PROSITE" id="PS50011"/>
    </source>
</evidence>
<evidence type="ECO:0000256" key="1">
    <source>
        <dbReference type="ARBA" id="ARBA00004162"/>
    </source>
</evidence>
<evidence type="ECO:0000313" key="19">
    <source>
        <dbReference type="Proteomes" id="UP000321393"/>
    </source>
</evidence>
<evidence type="ECO:0000256" key="13">
    <source>
        <dbReference type="ARBA" id="ARBA00048679"/>
    </source>
</evidence>
<feature type="domain" description="Protein kinase" evidence="17">
    <location>
        <begin position="402"/>
        <end position="699"/>
    </location>
</feature>
<dbReference type="OrthoDB" id="4062651at2759"/>
<comment type="caution">
    <text evidence="18">The sequence shown here is derived from an EMBL/GenBank/DDBJ whole genome shotgun (WGS) entry which is preliminary data.</text>
</comment>
<dbReference type="InterPro" id="IPR011009">
    <property type="entry name" value="Kinase-like_dom_sf"/>
</dbReference>